<protein>
    <submittedName>
        <fullName evidence="1">Uncharacterized protein</fullName>
    </submittedName>
</protein>
<evidence type="ECO:0000313" key="2">
    <source>
        <dbReference type="Proteomes" id="UP000030763"/>
    </source>
</evidence>
<keyword evidence="2" id="KW-1185">Reference proteome</keyword>
<proteinExistence type="predicted"/>
<evidence type="ECO:0000313" key="1">
    <source>
        <dbReference type="EMBL" id="CDJ58034.1"/>
    </source>
</evidence>
<dbReference type="GeneID" id="25335327"/>
<organism evidence="1 2">
    <name type="scientific">Eimeria maxima</name>
    <name type="common">Coccidian parasite</name>
    <dbReference type="NCBI Taxonomy" id="5804"/>
    <lineage>
        <taxon>Eukaryota</taxon>
        <taxon>Sar</taxon>
        <taxon>Alveolata</taxon>
        <taxon>Apicomplexa</taxon>
        <taxon>Conoidasida</taxon>
        <taxon>Coccidia</taxon>
        <taxon>Eucoccidiorida</taxon>
        <taxon>Eimeriorina</taxon>
        <taxon>Eimeriidae</taxon>
        <taxon>Eimeria</taxon>
    </lineage>
</organism>
<dbReference type="Proteomes" id="UP000030763">
    <property type="component" value="Unassembled WGS sequence"/>
</dbReference>
<dbReference type="RefSeq" id="XP_013334682.1">
    <property type="nucleotide sequence ID" value="XM_013479228.1"/>
</dbReference>
<dbReference type="EMBL" id="HG719449">
    <property type="protein sequence ID" value="CDJ58034.1"/>
    <property type="molecule type" value="Genomic_DNA"/>
</dbReference>
<reference evidence="1" key="1">
    <citation type="submission" date="2013-10" db="EMBL/GenBank/DDBJ databases">
        <title>Genomic analysis of the causative agents of coccidiosis in chickens.</title>
        <authorList>
            <person name="Reid A.J."/>
            <person name="Blake D."/>
            <person name="Billington K."/>
            <person name="Browne H."/>
            <person name="Dunn M."/>
            <person name="Hung S."/>
            <person name="Kawahara F."/>
            <person name="Miranda-Saavedra D."/>
            <person name="Mourier T."/>
            <person name="Nagra H."/>
            <person name="Otto T.D."/>
            <person name="Rawlings N."/>
            <person name="Sanchez A."/>
            <person name="Sanders M."/>
            <person name="Subramaniam C."/>
            <person name="Tay Y."/>
            <person name="Dear P."/>
            <person name="Doerig C."/>
            <person name="Gruber A."/>
            <person name="Parkinson J."/>
            <person name="Shirley M."/>
            <person name="Wan K.L."/>
            <person name="Berriman M."/>
            <person name="Tomley F."/>
            <person name="Pain A."/>
        </authorList>
    </citation>
    <scope>NUCLEOTIDE SEQUENCE [LARGE SCALE GENOMIC DNA]</scope>
    <source>
        <strain evidence="1">Weybridge</strain>
    </source>
</reference>
<sequence length="204" mass="23311">MGTVSFQDRARSYGEELLLDPRHHTYPLQHCLLLALERFPGQMLAFPDGLKSFSLNLFLCCRHYKAEKKRAGTLSLEWLHDARRDRPSDCDERLRAPSTLILDSPGESRRVPLSWFGEWRVELSPPLLLESIGDLRERPLSETCNCLFALAASATLPPLPDLRLDLSTIGERRAVAGECLLRAQLPDLLALFDHFEFRPCDRDR</sequence>
<gene>
    <name evidence="1" type="ORF">EMWEY_00013410</name>
</gene>
<dbReference type="AlphaFoldDB" id="U6M6H2"/>
<name>U6M6H2_EIMMA</name>
<reference evidence="1" key="2">
    <citation type="submission" date="2013-10" db="EMBL/GenBank/DDBJ databases">
        <authorList>
            <person name="Aslett M."/>
        </authorList>
    </citation>
    <scope>NUCLEOTIDE SEQUENCE [LARGE SCALE GENOMIC DNA]</scope>
    <source>
        <strain evidence="1">Weybridge</strain>
    </source>
</reference>
<accession>U6M6H2</accession>
<dbReference type="VEuPathDB" id="ToxoDB:EMWEY_00013410"/>